<sequence>MHDTCRTRRDDGFSLVEVIVALALLGAVLAGVATLFLSGMRTTTNLDRRQMAVTVAGQQMELVRSVLPRTEGSVSALVRGRTAAAVDASWNAAPTDFQRATGKASDPAALAGATPVVPFETPVTLDGTNYTARTYIGTCERQAATPDRCSAPAGATPVAPWLYRVAVVVTWTEKGETTCAAGNCEHVLTTLIDPTKDPVFNTGPPTPVANPDSVSIAYKTATNIAVRSNDRHAALASVEVLTTDGNGTATVTADNRVLFTPKAGFAGDAVFTYRLHLETRVSAPALVTVAVAQPVFVVGGESATVARNQPVSFDVLANDTIDGLPPGTGTTVEIVSAQSGSASVAGGTVTFTPAYDFVGTATFKYRLVYDGFRSPEATGVITYFLPPFKVADDYFSLVRKHNRNSITIDVLRNDTWAGLRVKLVVVNQPPEGFVTVNSDGTLTYTTKNPGWNGIDVFTYEVEDDTGRRARGIVYMEVTKE</sequence>
<proteinExistence type="predicted"/>
<evidence type="ECO:0000256" key="1">
    <source>
        <dbReference type="SAM" id="Phobius"/>
    </source>
</evidence>
<reference evidence="2 3" key="1">
    <citation type="submission" date="2018-02" db="EMBL/GenBank/DDBJ databases">
        <title>Genomic Encyclopedia of Archaeal and Bacterial Type Strains, Phase II (KMG-II): from individual species to whole genera.</title>
        <authorList>
            <person name="Goeker M."/>
        </authorList>
    </citation>
    <scope>NUCLEOTIDE SEQUENCE [LARGE SCALE GENOMIC DNA]</scope>
    <source>
        <strain evidence="2 3">DSM 22857</strain>
    </source>
</reference>
<dbReference type="EMBL" id="PTJD01000005">
    <property type="protein sequence ID" value="PPK95997.1"/>
    <property type="molecule type" value="Genomic_DNA"/>
</dbReference>
<dbReference type="RefSeq" id="WP_104432384.1">
    <property type="nucleotide sequence ID" value="NZ_PTJD01000005.1"/>
</dbReference>
<feature type="transmembrane region" description="Helical" evidence="1">
    <location>
        <begin position="12"/>
        <end position="37"/>
    </location>
</feature>
<accession>A0A2S6IP13</accession>
<dbReference type="Gene3D" id="2.60.40.3440">
    <property type="match status" value="3"/>
</dbReference>
<comment type="caution">
    <text evidence="2">The sequence shown here is derived from an EMBL/GenBank/DDBJ whole genome shotgun (WGS) entry which is preliminary data.</text>
</comment>
<dbReference type="Pfam" id="PF17963">
    <property type="entry name" value="Big_9"/>
    <property type="match status" value="3"/>
</dbReference>
<dbReference type="Pfam" id="PF07963">
    <property type="entry name" value="N_methyl"/>
    <property type="match status" value="1"/>
</dbReference>
<keyword evidence="3" id="KW-1185">Reference proteome</keyword>
<keyword evidence="1" id="KW-1133">Transmembrane helix</keyword>
<evidence type="ECO:0000313" key="2">
    <source>
        <dbReference type="EMBL" id="PPK95997.1"/>
    </source>
</evidence>
<dbReference type="AlphaFoldDB" id="A0A2S6IP13"/>
<dbReference type="Proteomes" id="UP000239485">
    <property type="component" value="Unassembled WGS sequence"/>
</dbReference>
<evidence type="ECO:0000313" key="3">
    <source>
        <dbReference type="Proteomes" id="UP000239485"/>
    </source>
</evidence>
<dbReference type="InterPro" id="IPR012902">
    <property type="entry name" value="N_methyl_site"/>
</dbReference>
<keyword evidence="1" id="KW-0812">Transmembrane</keyword>
<protein>
    <submittedName>
        <fullName evidence="2">Prepilin-type N-terminal cleavage/methylation domain-containing protein</fullName>
    </submittedName>
</protein>
<gene>
    <name evidence="2" type="ORF">CLV92_10597</name>
</gene>
<organism evidence="2 3">
    <name type="scientific">Kineococcus xinjiangensis</name>
    <dbReference type="NCBI Taxonomy" id="512762"/>
    <lineage>
        <taxon>Bacteria</taxon>
        <taxon>Bacillati</taxon>
        <taxon>Actinomycetota</taxon>
        <taxon>Actinomycetes</taxon>
        <taxon>Kineosporiales</taxon>
        <taxon>Kineosporiaceae</taxon>
        <taxon>Kineococcus</taxon>
    </lineage>
</organism>
<keyword evidence="1" id="KW-0472">Membrane</keyword>
<name>A0A2S6IP13_9ACTN</name>
<dbReference type="NCBIfam" id="TIGR02532">
    <property type="entry name" value="IV_pilin_GFxxxE"/>
    <property type="match status" value="1"/>
</dbReference>
<dbReference type="OrthoDB" id="3295619at2"/>